<keyword evidence="2" id="KW-0539">Nucleus</keyword>
<dbReference type="EMBL" id="JANBQB010000277">
    <property type="protein sequence ID" value="KAJ1978431.1"/>
    <property type="molecule type" value="Genomic_DNA"/>
</dbReference>
<feature type="domain" description="BHLH" evidence="5">
    <location>
        <begin position="394"/>
        <end position="445"/>
    </location>
</feature>
<keyword evidence="7" id="KW-1185">Reference proteome</keyword>
<evidence type="ECO:0000313" key="6">
    <source>
        <dbReference type="EMBL" id="KAJ1978431.1"/>
    </source>
</evidence>
<proteinExistence type="predicted"/>
<dbReference type="GO" id="GO:0003677">
    <property type="term" value="F:DNA binding"/>
    <property type="evidence" value="ECO:0007669"/>
    <property type="project" value="UniProtKB-KW"/>
</dbReference>
<evidence type="ECO:0000256" key="4">
    <source>
        <dbReference type="SAM" id="MobiDB-lite"/>
    </source>
</evidence>
<dbReference type="SMART" id="SM00353">
    <property type="entry name" value="HLH"/>
    <property type="match status" value="1"/>
</dbReference>
<evidence type="ECO:0000259" key="5">
    <source>
        <dbReference type="PROSITE" id="PS50888"/>
    </source>
</evidence>
<dbReference type="GO" id="GO:0045944">
    <property type="term" value="P:positive regulation of transcription by RNA polymerase II"/>
    <property type="evidence" value="ECO:0007669"/>
    <property type="project" value="TreeGrafter"/>
</dbReference>
<feature type="region of interest" description="Disordered" evidence="4">
    <location>
        <begin position="109"/>
        <end position="365"/>
    </location>
</feature>
<reference evidence="6" key="1">
    <citation type="submission" date="2022-07" db="EMBL/GenBank/DDBJ databases">
        <title>Phylogenomic reconstructions and comparative analyses of Kickxellomycotina fungi.</title>
        <authorList>
            <person name="Reynolds N.K."/>
            <person name="Stajich J.E."/>
            <person name="Barry K."/>
            <person name="Grigoriev I.V."/>
            <person name="Crous P."/>
            <person name="Smith M.E."/>
        </authorList>
    </citation>
    <scope>NUCLEOTIDE SEQUENCE</scope>
    <source>
        <strain evidence="6">RSA 567</strain>
    </source>
</reference>
<dbReference type="SUPFAM" id="SSF47459">
    <property type="entry name" value="HLH, helix-loop-helix DNA-binding domain"/>
    <property type="match status" value="1"/>
</dbReference>
<name>A0A9W8B7B9_9FUNG</name>
<evidence type="ECO:0000256" key="2">
    <source>
        <dbReference type="ARBA" id="ARBA00023242"/>
    </source>
</evidence>
<comment type="caution">
    <text evidence="6">The sequence shown here is derived from an EMBL/GenBank/DDBJ whole genome shotgun (WGS) entry which is preliminary data.</text>
</comment>
<feature type="compositionally biased region" description="Basic and acidic residues" evidence="4">
    <location>
        <begin position="169"/>
        <end position="193"/>
    </location>
</feature>
<gene>
    <name evidence="6" type="ORF">H4R34_003202</name>
</gene>
<evidence type="ECO:0000256" key="1">
    <source>
        <dbReference type="ARBA" id="ARBA00023125"/>
    </source>
</evidence>
<dbReference type="GO" id="GO:0003700">
    <property type="term" value="F:DNA-binding transcription factor activity"/>
    <property type="evidence" value="ECO:0007669"/>
    <property type="project" value="TreeGrafter"/>
</dbReference>
<feature type="compositionally biased region" description="Pro residues" evidence="4">
    <location>
        <begin position="196"/>
        <end position="214"/>
    </location>
</feature>
<dbReference type="GO" id="GO:0090575">
    <property type="term" value="C:RNA polymerase II transcription regulator complex"/>
    <property type="evidence" value="ECO:0007669"/>
    <property type="project" value="TreeGrafter"/>
</dbReference>
<feature type="region of interest" description="Disordered" evidence="4">
    <location>
        <begin position="384"/>
        <end position="403"/>
    </location>
</feature>
<dbReference type="PROSITE" id="PS50888">
    <property type="entry name" value="BHLH"/>
    <property type="match status" value="1"/>
</dbReference>
<dbReference type="PANTHER" id="PTHR10328:SF15">
    <property type="entry name" value="BHLH TRANSCRIPTION FACTOR"/>
    <property type="match status" value="1"/>
</dbReference>
<dbReference type="Pfam" id="PF00010">
    <property type="entry name" value="HLH"/>
    <property type="match status" value="1"/>
</dbReference>
<evidence type="ECO:0000256" key="3">
    <source>
        <dbReference type="SAM" id="Coils"/>
    </source>
</evidence>
<dbReference type="AlphaFoldDB" id="A0A9W8B7B9"/>
<dbReference type="OrthoDB" id="8964853at2759"/>
<organism evidence="6 7">
    <name type="scientific">Dimargaris verticillata</name>
    <dbReference type="NCBI Taxonomy" id="2761393"/>
    <lineage>
        <taxon>Eukaryota</taxon>
        <taxon>Fungi</taxon>
        <taxon>Fungi incertae sedis</taxon>
        <taxon>Zoopagomycota</taxon>
        <taxon>Kickxellomycotina</taxon>
        <taxon>Dimargaritomycetes</taxon>
        <taxon>Dimargaritales</taxon>
        <taxon>Dimargaritaceae</taxon>
        <taxon>Dimargaris</taxon>
    </lineage>
</organism>
<sequence>MSTSNELPSLSKLQLPPIGLGDNNNIAQRPASATTSGPQLPSLNAYRFPPKNDHSPERTRPHGMSDGHPPPPTSMHDAYPGYRNPPLIKAEEDAEGALYSLYRRHSIAGAARGPEASSPLSRELDPNGRTLPPPHPNHGAANGPPSHHDTRSSGPNLPPIPEFNLSPGKRKEPNSPHDSMRPETELKRRESHNDFYPPPHGNPNGPRPTLPPPRNRLFPPGSPGAFDPQARRFSLPAASMGMSRPGGPGLGINRGHLPPPPPPPGHRPPGPGYPPSQRPGPPPNMPDFPPPSGRFGPPPPHPPGASAVTGPHDPSSPYPPGFNMARRASMPVIAHENMKAGGDPYFRPPGGHPDGGAYGGYPSSSSYPLGLNGHSYLAQRELAKGETPYSRSPELRVSHKLAERKRRREMKDLFDELRDQLPLDKSLKTSKWEILSKAIVFIADLKDSEKAHREEAESLRNQLAVLKQGRRSST</sequence>
<dbReference type="Gene3D" id="4.10.280.10">
    <property type="entry name" value="Helix-loop-helix DNA-binding domain"/>
    <property type="match status" value="1"/>
</dbReference>
<evidence type="ECO:0000313" key="7">
    <source>
        <dbReference type="Proteomes" id="UP001151582"/>
    </source>
</evidence>
<feature type="coiled-coil region" evidence="3">
    <location>
        <begin position="442"/>
        <end position="469"/>
    </location>
</feature>
<feature type="compositionally biased region" description="Pro residues" evidence="4">
    <location>
        <begin position="257"/>
        <end position="303"/>
    </location>
</feature>
<dbReference type="Proteomes" id="UP001151582">
    <property type="component" value="Unassembled WGS sequence"/>
</dbReference>
<dbReference type="InterPro" id="IPR036638">
    <property type="entry name" value="HLH_DNA-bd_sf"/>
</dbReference>
<keyword evidence="1" id="KW-0238">DNA-binding</keyword>
<protein>
    <recommendedName>
        <fullName evidence="5">BHLH domain-containing protein</fullName>
    </recommendedName>
</protein>
<feature type="compositionally biased region" description="Basic and acidic residues" evidence="4">
    <location>
        <begin position="50"/>
        <end position="65"/>
    </location>
</feature>
<keyword evidence="3" id="KW-0175">Coiled coil</keyword>
<accession>A0A9W8B7B9</accession>
<feature type="compositionally biased region" description="Polar residues" evidence="4">
    <location>
        <begin position="1"/>
        <end position="12"/>
    </location>
</feature>
<feature type="compositionally biased region" description="Polar residues" evidence="4">
    <location>
        <begin position="22"/>
        <end position="42"/>
    </location>
</feature>
<dbReference type="GO" id="GO:0046983">
    <property type="term" value="F:protein dimerization activity"/>
    <property type="evidence" value="ECO:0007669"/>
    <property type="project" value="InterPro"/>
</dbReference>
<dbReference type="PANTHER" id="PTHR10328">
    <property type="entry name" value="PROTEIN MAX MYC-ASSOCIATED FACTOR X"/>
    <property type="match status" value="1"/>
</dbReference>
<dbReference type="InterPro" id="IPR011598">
    <property type="entry name" value="bHLH_dom"/>
</dbReference>
<feature type="region of interest" description="Disordered" evidence="4">
    <location>
        <begin position="1"/>
        <end position="89"/>
    </location>
</feature>